<dbReference type="Pfam" id="PF01872">
    <property type="entry name" value="RibD_C"/>
    <property type="match status" value="1"/>
</dbReference>
<dbReference type="InterPro" id="IPR050765">
    <property type="entry name" value="Riboflavin_Biosynth_HTPR"/>
</dbReference>
<dbReference type="OrthoDB" id="195113at2"/>
<reference evidence="2 3" key="1">
    <citation type="submission" date="2017-09" db="EMBL/GenBank/DDBJ databases">
        <authorList>
            <person name="Ehlers B."/>
            <person name="Leendertz F.H."/>
        </authorList>
    </citation>
    <scope>NUCLEOTIDE SEQUENCE [LARGE SCALE GENOMIC DNA]</scope>
    <source>
        <strain evidence="2 3">CGMCC 4.7095</strain>
    </source>
</reference>
<dbReference type="PANTHER" id="PTHR38011">
    <property type="entry name" value="DIHYDROFOLATE REDUCTASE FAMILY PROTEIN (AFU_ORTHOLOGUE AFUA_8G06820)"/>
    <property type="match status" value="1"/>
</dbReference>
<dbReference type="RefSeq" id="WP_097233411.1">
    <property type="nucleotide sequence ID" value="NZ_OCNE01000021.1"/>
</dbReference>
<feature type="domain" description="Bacterial bifunctional deaminase-reductase C-terminal" evidence="1">
    <location>
        <begin position="5"/>
        <end position="184"/>
    </location>
</feature>
<dbReference type="PANTHER" id="PTHR38011:SF11">
    <property type="entry name" value="2,5-DIAMINO-6-RIBOSYLAMINO-4(3H)-PYRIMIDINONE 5'-PHOSPHATE REDUCTASE"/>
    <property type="match status" value="1"/>
</dbReference>
<sequence>MRRLVYFVASTIDGFIAGPDGSDPTGPAGFWPIPPAYLEYLRAEYPETLPGPARDALGVTAEGRHFDTVLEGRGSYEIGLKAGVDDAFPHLRHLVFSRTLTSVPAEEVELVTTDPVARVRRLKQEPGRDLWLIGGAGLARSLVAEIDRLVVKLGPLTIGTGVPLFSREAVFDPAVWRLTDHHAPGGDALFLTYDRA</sequence>
<evidence type="ECO:0000313" key="3">
    <source>
        <dbReference type="Proteomes" id="UP000219072"/>
    </source>
</evidence>
<gene>
    <name evidence="2" type="ORF">SAMN06297387_12194</name>
</gene>
<dbReference type="AlphaFoldDB" id="A0A286E356"/>
<keyword evidence="3" id="KW-1185">Reference proteome</keyword>
<dbReference type="SUPFAM" id="SSF53597">
    <property type="entry name" value="Dihydrofolate reductase-like"/>
    <property type="match status" value="1"/>
</dbReference>
<dbReference type="InterPro" id="IPR024072">
    <property type="entry name" value="DHFR-like_dom_sf"/>
</dbReference>
<organism evidence="2 3">
    <name type="scientific">Streptomyces zhaozhouensis</name>
    <dbReference type="NCBI Taxonomy" id="1300267"/>
    <lineage>
        <taxon>Bacteria</taxon>
        <taxon>Bacillati</taxon>
        <taxon>Actinomycetota</taxon>
        <taxon>Actinomycetes</taxon>
        <taxon>Kitasatosporales</taxon>
        <taxon>Streptomycetaceae</taxon>
        <taxon>Streptomyces</taxon>
    </lineage>
</organism>
<evidence type="ECO:0000313" key="2">
    <source>
        <dbReference type="EMBL" id="SOD65321.1"/>
    </source>
</evidence>
<evidence type="ECO:0000259" key="1">
    <source>
        <dbReference type="Pfam" id="PF01872"/>
    </source>
</evidence>
<dbReference type="GO" id="GO:0008703">
    <property type="term" value="F:5-amino-6-(5-phosphoribosylamino)uracil reductase activity"/>
    <property type="evidence" value="ECO:0007669"/>
    <property type="project" value="InterPro"/>
</dbReference>
<dbReference type="InterPro" id="IPR002734">
    <property type="entry name" value="RibDG_C"/>
</dbReference>
<dbReference type="GO" id="GO:0009231">
    <property type="term" value="P:riboflavin biosynthetic process"/>
    <property type="evidence" value="ECO:0007669"/>
    <property type="project" value="InterPro"/>
</dbReference>
<dbReference type="EMBL" id="OCNE01000021">
    <property type="protein sequence ID" value="SOD65321.1"/>
    <property type="molecule type" value="Genomic_DNA"/>
</dbReference>
<dbReference type="Gene3D" id="3.40.430.10">
    <property type="entry name" value="Dihydrofolate Reductase, subunit A"/>
    <property type="match status" value="1"/>
</dbReference>
<name>A0A286E356_9ACTN</name>
<proteinExistence type="predicted"/>
<accession>A0A286E356</accession>
<dbReference type="Proteomes" id="UP000219072">
    <property type="component" value="Unassembled WGS sequence"/>
</dbReference>
<protein>
    <submittedName>
        <fullName evidence="2">Dihydrofolate reductase</fullName>
    </submittedName>
</protein>